<dbReference type="RefSeq" id="WP_369744558.1">
    <property type="nucleotide sequence ID" value="NZ_CP165735.1"/>
</dbReference>
<dbReference type="AlphaFoldDB" id="A0AB39YIL7"/>
<proteinExistence type="predicted"/>
<organism evidence="1">
    <name type="scientific">Paenarthrobacter sp. AMU7</name>
    <dbReference type="NCBI Taxonomy" id="3162492"/>
    <lineage>
        <taxon>Bacteria</taxon>
        <taxon>Bacillati</taxon>
        <taxon>Actinomycetota</taxon>
        <taxon>Actinomycetes</taxon>
        <taxon>Micrococcales</taxon>
        <taxon>Micrococcaceae</taxon>
        <taxon>Paenarthrobacter</taxon>
    </lineage>
</organism>
<accession>A0AB39YIL7</accession>
<name>A0AB39YIL7_9MICC</name>
<dbReference type="Pfam" id="PF11185">
    <property type="entry name" value="DUF2971"/>
    <property type="match status" value="1"/>
</dbReference>
<evidence type="ECO:0000313" key="1">
    <source>
        <dbReference type="EMBL" id="XDV69798.1"/>
    </source>
</evidence>
<dbReference type="InterPro" id="IPR021352">
    <property type="entry name" value="DUF2971"/>
</dbReference>
<gene>
    <name evidence="1" type="ORF">ABQM86_12460</name>
</gene>
<protein>
    <submittedName>
        <fullName evidence="1">DUF2971 domain-containing protein</fullName>
    </submittedName>
</protein>
<reference evidence="1" key="1">
    <citation type="submission" date="2024-07" db="EMBL/GenBank/DDBJ databases">
        <authorList>
            <person name="Li J."/>
            <person name="Wei H."/>
            <person name="Ma J."/>
        </authorList>
    </citation>
    <scope>NUCLEOTIDE SEQUENCE</scope>
    <source>
        <strain evidence="1">AMU7</strain>
    </source>
</reference>
<sequence length="304" mass="34118">MTFLPPQLSEEPPTGEVFHYTSADVAITNILTSRTLRLSPMHSTNDPWESEPIYTGFTLVDGEQFDGDTAQAATEELDRHIRLHSKVLCLTRDWGVNLPRFEGERRGWRHLSSWAHYGGGHAGICLGFNLEKLAAAFEKVGGPDALRVAGPITYWAGKYAPFLDQIDTRHLHKYGTDAVARHYAEVFQKRIFLTKHADWSSEYEYRFALMNQSTLPEYIDISDALTSVFLGHSFPEWKLPSLREALSNFGAIEVSRMRYHNRTVQADPPGQLAEPAATAFPPKETGALMERVAALAGEAEYHVV</sequence>
<dbReference type="EMBL" id="CP165735">
    <property type="protein sequence ID" value="XDV69798.1"/>
    <property type="molecule type" value="Genomic_DNA"/>
</dbReference>